<dbReference type="PANTHER" id="PTHR33558:SF1">
    <property type="entry name" value="GLUTAREDOXIN-LIKE PROTEIN C5ORF63 HOMOLOG"/>
    <property type="match status" value="1"/>
</dbReference>
<proteinExistence type="predicted"/>
<dbReference type="Gene3D" id="3.40.30.10">
    <property type="entry name" value="Glutaredoxin"/>
    <property type="match status" value="1"/>
</dbReference>
<dbReference type="Pfam" id="PF05768">
    <property type="entry name" value="Glrx-like"/>
    <property type="match status" value="1"/>
</dbReference>
<dbReference type="PANTHER" id="PTHR33558">
    <property type="entry name" value="GLUTAREDOXIN-LIKE PROTEIN C5ORF63 HOMOLOG"/>
    <property type="match status" value="1"/>
</dbReference>
<sequence>MSRLISLTLLTKPGCHLCEEAIKAVDLVVSAFRDQNSDDVQLDLTEVNILENDELNQKYAEEIPVLQINGETHAYWRIDSERLIKALNDLA</sequence>
<gene>
    <name evidence="1" type="ORF">UFOPK2032_01159</name>
</gene>
<evidence type="ECO:0000313" key="1">
    <source>
        <dbReference type="EMBL" id="CAB4639376.1"/>
    </source>
</evidence>
<dbReference type="EMBL" id="CAEZVM010000074">
    <property type="protein sequence ID" value="CAB4639376.1"/>
    <property type="molecule type" value="Genomic_DNA"/>
</dbReference>
<name>A0A6J6JQV6_9ZZZZ</name>
<dbReference type="AlphaFoldDB" id="A0A6J6JQV6"/>
<dbReference type="InterPro" id="IPR036249">
    <property type="entry name" value="Thioredoxin-like_sf"/>
</dbReference>
<accession>A0A6J6JQV6</accession>
<dbReference type="InterPro" id="IPR008554">
    <property type="entry name" value="Glutaredoxin-like"/>
</dbReference>
<protein>
    <submittedName>
        <fullName evidence="1">Unannotated protein</fullName>
    </submittedName>
</protein>
<dbReference type="SUPFAM" id="SSF52833">
    <property type="entry name" value="Thioredoxin-like"/>
    <property type="match status" value="1"/>
</dbReference>
<dbReference type="InterPro" id="IPR052565">
    <property type="entry name" value="Glutaredoxin-like_YDR286C"/>
</dbReference>
<reference evidence="1" key="1">
    <citation type="submission" date="2020-05" db="EMBL/GenBank/DDBJ databases">
        <authorList>
            <person name="Chiriac C."/>
            <person name="Salcher M."/>
            <person name="Ghai R."/>
            <person name="Kavagutti S V."/>
        </authorList>
    </citation>
    <scope>NUCLEOTIDE SEQUENCE</scope>
</reference>
<organism evidence="1">
    <name type="scientific">freshwater metagenome</name>
    <dbReference type="NCBI Taxonomy" id="449393"/>
    <lineage>
        <taxon>unclassified sequences</taxon>
        <taxon>metagenomes</taxon>
        <taxon>ecological metagenomes</taxon>
    </lineage>
</organism>